<dbReference type="AlphaFoldDB" id="A0AAJ5XB60"/>
<dbReference type="KEGG" id="acob:P0Y56_07080"/>
<accession>A0AAJ5XB60</accession>
<gene>
    <name evidence="1" type="ORF">P0Y56_07080</name>
</gene>
<evidence type="ECO:0000313" key="1">
    <source>
        <dbReference type="EMBL" id="WEK48051.1"/>
    </source>
</evidence>
<dbReference type="EMBL" id="CP119316">
    <property type="protein sequence ID" value="WEK48051.1"/>
    <property type="molecule type" value="Genomic_DNA"/>
</dbReference>
<proteinExistence type="predicted"/>
<organism evidence="1 2">
    <name type="scientific">Candidatus Andeanibacterium colombiense</name>
    <dbReference type="NCBI Taxonomy" id="3121345"/>
    <lineage>
        <taxon>Bacteria</taxon>
        <taxon>Pseudomonadati</taxon>
        <taxon>Pseudomonadota</taxon>
        <taxon>Alphaproteobacteria</taxon>
        <taxon>Sphingomonadales</taxon>
        <taxon>Sphingomonadaceae</taxon>
        <taxon>Candidatus Andeanibacterium</taxon>
    </lineage>
</organism>
<protein>
    <submittedName>
        <fullName evidence="1">Uncharacterized protein</fullName>
    </submittedName>
</protein>
<reference evidence="1" key="1">
    <citation type="submission" date="2023-03" db="EMBL/GenBank/DDBJ databases">
        <title>Andean soil-derived lignocellulolytic bacterial consortium as a source of novel taxa and putative plastic-active enzymes.</title>
        <authorList>
            <person name="Diaz-Garcia L."/>
            <person name="Chuvochina M."/>
            <person name="Feuerriegel G."/>
            <person name="Bunk B."/>
            <person name="Sproer C."/>
            <person name="Streit W.R."/>
            <person name="Rodriguez L.M."/>
            <person name="Overmann J."/>
            <person name="Jimenez D.J."/>
        </authorList>
    </citation>
    <scope>NUCLEOTIDE SEQUENCE</scope>
    <source>
        <strain evidence="1">MAG 26</strain>
    </source>
</reference>
<name>A0AAJ5XB60_9SPHN</name>
<sequence length="82" mass="9093">MVDDNDYLEGYVQGFAAVMGASRPLPPVPPQPVTRPGRTAFQMGMIEGISKGFQRKGMDAPEFVKPLIPVQPAEPLRRRRAR</sequence>
<dbReference type="Proteomes" id="UP001218362">
    <property type="component" value="Chromosome"/>
</dbReference>
<evidence type="ECO:0000313" key="2">
    <source>
        <dbReference type="Proteomes" id="UP001218362"/>
    </source>
</evidence>